<dbReference type="InterPro" id="IPR001245">
    <property type="entry name" value="Ser-Thr/Tyr_kinase_cat_dom"/>
</dbReference>
<evidence type="ECO:0000256" key="8">
    <source>
        <dbReference type="ARBA" id="ARBA00022840"/>
    </source>
</evidence>
<organism evidence="14 15">
    <name type="scientific">Punica granatum</name>
    <name type="common">Pomegranate</name>
    <dbReference type="NCBI Taxonomy" id="22663"/>
    <lineage>
        <taxon>Eukaryota</taxon>
        <taxon>Viridiplantae</taxon>
        <taxon>Streptophyta</taxon>
        <taxon>Embryophyta</taxon>
        <taxon>Tracheophyta</taxon>
        <taxon>Spermatophyta</taxon>
        <taxon>Magnoliopsida</taxon>
        <taxon>eudicotyledons</taxon>
        <taxon>Gunneridae</taxon>
        <taxon>Pentapetalae</taxon>
        <taxon>rosids</taxon>
        <taxon>malvids</taxon>
        <taxon>Myrtales</taxon>
        <taxon>Lythraceae</taxon>
        <taxon>Punica</taxon>
    </lineage>
</organism>
<dbReference type="FunFam" id="1.10.510.10:FF:000095">
    <property type="entry name" value="protein STRUBBELIG-RECEPTOR FAMILY 8"/>
    <property type="match status" value="1"/>
</dbReference>
<keyword evidence="3" id="KW-0472">Membrane</keyword>
<comment type="catalytic activity">
    <reaction evidence="9">
        <text>L-threonyl-[protein] + ATP = O-phospho-L-threonyl-[protein] + ADP + H(+)</text>
        <dbReference type="Rhea" id="RHEA:46608"/>
        <dbReference type="Rhea" id="RHEA-COMP:11060"/>
        <dbReference type="Rhea" id="RHEA-COMP:11605"/>
        <dbReference type="ChEBI" id="CHEBI:15378"/>
        <dbReference type="ChEBI" id="CHEBI:30013"/>
        <dbReference type="ChEBI" id="CHEBI:30616"/>
        <dbReference type="ChEBI" id="CHEBI:61977"/>
        <dbReference type="ChEBI" id="CHEBI:456216"/>
        <dbReference type="EC" id="2.7.11.1"/>
    </reaction>
</comment>
<dbReference type="PROSITE" id="PS50011">
    <property type="entry name" value="PROTEIN_KINASE_DOM"/>
    <property type="match status" value="1"/>
</dbReference>
<name>A0A6P8DYI9_PUNGR</name>
<dbReference type="PANTHER" id="PTHR45621">
    <property type="entry name" value="OS01G0588500 PROTEIN-RELATED"/>
    <property type="match status" value="1"/>
</dbReference>
<dbReference type="InterPro" id="IPR050823">
    <property type="entry name" value="Plant_Ser_Thr_Prot_Kinase"/>
</dbReference>
<evidence type="ECO:0000256" key="2">
    <source>
        <dbReference type="ARBA" id="ARBA00012513"/>
    </source>
</evidence>
<evidence type="ECO:0000256" key="12">
    <source>
        <dbReference type="RuleBase" id="RU000304"/>
    </source>
</evidence>
<dbReference type="InterPro" id="IPR017441">
    <property type="entry name" value="Protein_kinase_ATP_BS"/>
</dbReference>
<dbReference type="Gene3D" id="3.30.200.20">
    <property type="entry name" value="Phosphorylase Kinase, domain 1"/>
    <property type="match status" value="1"/>
</dbReference>
<proteinExistence type="inferred from homology"/>
<dbReference type="SMART" id="SM00220">
    <property type="entry name" value="S_TKc"/>
    <property type="match status" value="1"/>
</dbReference>
<dbReference type="EC" id="2.7.11.1" evidence="2"/>
<dbReference type="GO" id="GO:0005886">
    <property type="term" value="C:plasma membrane"/>
    <property type="evidence" value="ECO:0007669"/>
    <property type="project" value="UniProtKB-SubCell"/>
</dbReference>
<dbReference type="InterPro" id="IPR011009">
    <property type="entry name" value="Kinase-like_dom_sf"/>
</dbReference>
<dbReference type="GO" id="GO:0004674">
    <property type="term" value="F:protein serine/threonine kinase activity"/>
    <property type="evidence" value="ECO:0007669"/>
    <property type="project" value="UniProtKB-KW"/>
</dbReference>
<dbReference type="GeneID" id="116208233"/>
<evidence type="ECO:0000256" key="3">
    <source>
        <dbReference type="ARBA" id="ARBA00022475"/>
    </source>
</evidence>
<evidence type="ECO:0000313" key="14">
    <source>
        <dbReference type="Proteomes" id="UP000515151"/>
    </source>
</evidence>
<reference evidence="15" key="2">
    <citation type="submission" date="2025-08" db="UniProtKB">
        <authorList>
            <consortium name="RefSeq"/>
        </authorList>
    </citation>
    <scope>IDENTIFICATION</scope>
    <source>
        <tissue evidence="15">Leaf</tissue>
    </source>
</reference>
<keyword evidence="5" id="KW-0808">Transferase</keyword>
<dbReference type="GO" id="GO:0005524">
    <property type="term" value="F:ATP binding"/>
    <property type="evidence" value="ECO:0007669"/>
    <property type="project" value="UniProtKB-UniRule"/>
</dbReference>
<protein>
    <recommendedName>
        <fullName evidence="2">non-specific serine/threonine protein kinase</fullName>
        <ecNumber evidence="2">2.7.11.1</ecNumber>
    </recommendedName>
</protein>
<evidence type="ECO:0000256" key="1">
    <source>
        <dbReference type="ARBA" id="ARBA00004236"/>
    </source>
</evidence>
<evidence type="ECO:0000256" key="10">
    <source>
        <dbReference type="ARBA" id="ARBA00048679"/>
    </source>
</evidence>
<evidence type="ECO:0000256" key="6">
    <source>
        <dbReference type="ARBA" id="ARBA00022741"/>
    </source>
</evidence>
<dbReference type="PROSITE" id="PS00107">
    <property type="entry name" value="PROTEIN_KINASE_ATP"/>
    <property type="match status" value="1"/>
</dbReference>
<evidence type="ECO:0000256" key="11">
    <source>
        <dbReference type="PROSITE-ProRule" id="PRU10141"/>
    </source>
</evidence>
<dbReference type="FunFam" id="3.30.200.20:FF:000228">
    <property type="entry name" value="Serine/threonine-protein kinase BIK1"/>
    <property type="match status" value="1"/>
</dbReference>
<comment type="subcellular location">
    <subcellularLocation>
        <location evidence="1">Cell membrane</location>
    </subcellularLocation>
</comment>
<dbReference type="SUPFAM" id="SSF56112">
    <property type="entry name" value="Protein kinase-like (PK-like)"/>
    <property type="match status" value="1"/>
</dbReference>
<evidence type="ECO:0000256" key="7">
    <source>
        <dbReference type="ARBA" id="ARBA00022777"/>
    </source>
</evidence>
<dbReference type="InterPro" id="IPR008271">
    <property type="entry name" value="Ser/Thr_kinase_AS"/>
</dbReference>
<reference evidence="14" key="1">
    <citation type="journal article" date="2020" name="Plant Biotechnol. J.">
        <title>The pomegranate (Punica granatum L.) draft genome dissects genetic divergence between soft- and hard-seeded cultivars.</title>
        <authorList>
            <person name="Luo X."/>
            <person name="Li H."/>
            <person name="Wu Z."/>
            <person name="Yao W."/>
            <person name="Zhao P."/>
            <person name="Cao D."/>
            <person name="Yu H."/>
            <person name="Li K."/>
            <person name="Poudel K."/>
            <person name="Zhao D."/>
            <person name="Zhang F."/>
            <person name="Xia X."/>
            <person name="Chen L."/>
            <person name="Wang Q."/>
            <person name="Jing D."/>
            <person name="Cao S."/>
        </authorList>
    </citation>
    <scope>NUCLEOTIDE SEQUENCE [LARGE SCALE GENOMIC DNA]</scope>
    <source>
        <strain evidence="14">cv. Tunisia</strain>
    </source>
</reference>
<dbReference type="PROSITE" id="PS00108">
    <property type="entry name" value="PROTEIN_KINASE_ST"/>
    <property type="match status" value="1"/>
</dbReference>
<keyword evidence="4 12" id="KW-0723">Serine/threonine-protein kinase</keyword>
<keyword evidence="8 11" id="KW-0067">ATP-binding</keyword>
<feature type="domain" description="Protein kinase" evidence="13">
    <location>
        <begin position="129"/>
        <end position="420"/>
    </location>
</feature>
<evidence type="ECO:0000256" key="9">
    <source>
        <dbReference type="ARBA" id="ARBA00047899"/>
    </source>
</evidence>
<keyword evidence="14" id="KW-1185">Reference proteome</keyword>
<dbReference type="CDD" id="cd14066">
    <property type="entry name" value="STKc_IRAK"/>
    <property type="match status" value="1"/>
</dbReference>
<feature type="binding site" evidence="11">
    <location>
        <position position="164"/>
    </location>
    <ligand>
        <name>ATP</name>
        <dbReference type="ChEBI" id="CHEBI:30616"/>
    </ligand>
</feature>
<gene>
    <name evidence="15" type="primary">LOC116208233</name>
</gene>
<sequence length="421" mass="47062">MCKQLRCLQLAGLRFLTEIPQFFNQCLSTRMAQTFILQRERERERERKKRGMGVCWGDPGFATPSRTGYLKSGVNLTISTSSSSGSGDSSRQNRLVPGGGGNFPIGFILEEPNLRKFTLEELNMATENFRSDWLVGEGGFGHVFKGFLIEDVASGRERTVVAVKRLNRASYQGFKEWMSEVLFLGRLSHPNITKLLGFCWENGQLLLVYEFISKGSLNHRLYGKHSKSNPLSWATRLKIATGAARGLEFLHSSENGILYRDLKSSNILLDGSYNARLSDFGLALFVPSDGRSSVGTRIVGTYGYGAPEYIATGHLYVKSDVYSYGVVLLELLTGLQAIDKNRPQGKANLVEWAEPRLSSERKVKAMIDSRLKRNYPPDAAVQVARLASRCLRREPRERPSMSEVVEALGEINAANKEPRYA</sequence>
<keyword evidence="6 11" id="KW-0547">Nucleotide-binding</keyword>
<dbReference type="OrthoDB" id="4062651at2759"/>
<comment type="similarity">
    <text evidence="12">Belongs to the protein kinase superfamily.</text>
</comment>
<accession>A0A6P8DYI9</accession>
<keyword evidence="3" id="KW-1003">Cell membrane</keyword>
<dbReference type="Gene3D" id="1.10.510.10">
    <property type="entry name" value="Transferase(Phosphotransferase) domain 1"/>
    <property type="match status" value="1"/>
</dbReference>
<dbReference type="Proteomes" id="UP000515151">
    <property type="component" value="Chromosome 5"/>
</dbReference>
<evidence type="ECO:0000259" key="13">
    <source>
        <dbReference type="PROSITE" id="PS50011"/>
    </source>
</evidence>
<evidence type="ECO:0000256" key="4">
    <source>
        <dbReference type="ARBA" id="ARBA00022527"/>
    </source>
</evidence>
<comment type="catalytic activity">
    <reaction evidence="10">
        <text>L-seryl-[protein] + ATP = O-phospho-L-seryl-[protein] + ADP + H(+)</text>
        <dbReference type="Rhea" id="RHEA:17989"/>
        <dbReference type="Rhea" id="RHEA-COMP:9863"/>
        <dbReference type="Rhea" id="RHEA-COMP:11604"/>
        <dbReference type="ChEBI" id="CHEBI:15378"/>
        <dbReference type="ChEBI" id="CHEBI:29999"/>
        <dbReference type="ChEBI" id="CHEBI:30616"/>
        <dbReference type="ChEBI" id="CHEBI:83421"/>
        <dbReference type="ChEBI" id="CHEBI:456216"/>
        <dbReference type="EC" id="2.7.11.1"/>
    </reaction>
</comment>
<evidence type="ECO:0000256" key="5">
    <source>
        <dbReference type="ARBA" id="ARBA00022679"/>
    </source>
</evidence>
<dbReference type="AlphaFoldDB" id="A0A6P8DYI9"/>
<evidence type="ECO:0000313" key="15">
    <source>
        <dbReference type="RefSeq" id="XP_031397433.1"/>
    </source>
</evidence>
<dbReference type="RefSeq" id="XP_031397433.1">
    <property type="nucleotide sequence ID" value="XM_031541573.1"/>
</dbReference>
<dbReference type="InterPro" id="IPR000719">
    <property type="entry name" value="Prot_kinase_dom"/>
</dbReference>
<dbReference type="Pfam" id="PF07714">
    <property type="entry name" value="PK_Tyr_Ser-Thr"/>
    <property type="match status" value="1"/>
</dbReference>
<keyword evidence="7 15" id="KW-0418">Kinase</keyword>